<dbReference type="EnsemblMetazoa" id="G1239.1">
    <property type="protein sequence ID" value="G1239.1:cds"/>
    <property type="gene ID" value="G1239"/>
</dbReference>
<evidence type="ECO:0000313" key="3">
    <source>
        <dbReference type="EnsemblMetazoa" id="G1239.1:cds"/>
    </source>
</evidence>
<dbReference type="InterPro" id="IPR032675">
    <property type="entry name" value="LRR_dom_sf"/>
</dbReference>
<feature type="domain" description="EF-hand" evidence="2">
    <location>
        <begin position="417"/>
        <end position="452"/>
    </location>
</feature>
<reference evidence="3" key="1">
    <citation type="submission" date="2022-08" db="UniProtKB">
        <authorList>
            <consortium name="EnsemblMetazoa"/>
        </authorList>
    </citation>
    <scope>IDENTIFICATION</scope>
    <source>
        <strain evidence="3">05x7-T-G4-1.051#20</strain>
    </source>
</reference>
<dbReference type="SMART" id="SM00368">
    <property type="entry name" value="LRR_RI"/>
    <property type="match status" value="5"/>
</dbReference>
<dbReference type="PANTHER" id="PTHR24114:SF50">
    <property type="entry name" value="RNI-LIKE PROTEIN"/>
    <property type="match status" value="1"/>
</dbReference>
<dbReference type="PANTHER" id="PTHR24114">
    <property type="entry name" value="LEUCINE RICH REPEAT FAMILY PROTEIN"/>
    <property type="match status" value="1"/>
</dbReference>
<dbReference type="Gene3D" id="3.80.10.10">
    <property type="entry name" value="Ribonuclease Inhibitor"/>
    <property type="match status" value="1"/>
</dbReference>
<evidence type="ECO:0000259" key="2">
    <source>
        <dbReference type="PROSITE" id="PS50222"/>
    </source>
</evidence>
<dbReference type="InterPro" id="IPR002048">
    <property type="entry name" value="EF_hand_dom"/>
</dbReference>
<dbReference type="PROSITE" id="PS00018">
    <property type="entry name" value="EF_HAND_1"/>
    <property type="match status" value="1"/>
</dbReference>
<dbReference type="OrthoDB" id="120976at2759"/>
<dbReference type="PROSITE" id="PS50222">
    <property type="entry name" value="EF_HAND_2"/>
    <property type="match status" value="2"/>
</dbReference>
<dbReference type="SMART" id="SM00054">
    <property type="entry name" value="EFh"/>
    <property type="match status" value="2"/>
</dbReference>
<dbReference type="CDD" id="cd00051">
    <property type="entry name" value="EFh"/>
    <property type="match status" value="1"/>
</dbReference>
<dbReference type="Proteomes" id="UP000005408">
    <property type="component" value="Unassembled WGS sequence"/>
</dbReference>
<dbReference type="OMA" id="DFFHKIN"/>
<protein>
    <recommendedName>
        <fullName evidence="2">EF-hand domain-containing protein</fullName>
    </recommendedName>
</protein>
<dbReference type="SUPFAM" id="SSF47473">
    <property type="entry name" value="EF-hand"/>
    <property type="match status" value="1"/>
</dbReference>
<keyword evidence="1" id="KW-0106">Calcium</keyword>
<dbReference type="GO" id="GO:0005509">
    <property type="term" value="F:calcium ion binding"/>
    <property type="evidence" value="ECO:0007669"/>
    <property type="project" value="InterPro"/>
</dbReference>
<dbReference type="InterPro" id="IPR011992">
    <property type="entry name" value="EF-hand-dom_pair"/>
</dbReference>
<dbReference type="InterPro" id="IPR001611">
    <property type="entry name" value="Leu-rich_rpt"/>
</dbReference>
<feature type="domain" description="EF-hand" evidence="2">
    <location>
        <begin position="381"/>
        <end position="416"/>
    </location>
</feature>
<accession>A0A8W8I3N3</accession>
<evidence type="ECO:0000256" key="1">
    <source>
        <dbReference type="ARBA" id="ARBA00022837"/>
    </source>
</evidence>
<dbReference type="AlphaFoldDB" id="A0A8W8I3N3"/>
<dbReference type="Pfam" id="PF13499">
    <property type="entry name" value="EF-hand_7"/>
    <property type="match status" value="1"/>
</dbReference>
<keyword evidence="4" id="KW-1185">Reference proteome</keyword>
<proteinExistence type="predicted"/>
<evidence type="ECO:0000313" key="4">
    <source>
        <dbReference type="Proteomes" id="UP000005408"/>
    </source>
</evidence>
<dbReference type="Pfam" id="PF13516">
    <property type="entry name" value="LRR_6"/>
    <property type="match status" value="3"/>
</dbReference>
<dbReference type="InterPro" id="IPR052394">
    <property type="entry name" value="LRR-containing"/>
</dbReference>
<organism evidence="3 4">
    <name type="scientific">Magallana gigas</name>
    <name type="common">Pacific oyster</name>
    <name type="synonym">Crassostrea gigas</name>
    <dbReference type="NCBI Taxonomy" id="29159"/>
    <lineage>
        <taxon>Eukaryota</taxon>
        <taxon>Metazoa</taxon>
        <taxon>Spiralia</taxon>
        <taxon>Lophotrochozoa</taxon>
        <taxon>Mollusca</taxon>
        <taxon>Bivalvia</taxon>
        <taxon>Autobranchia</taxon>
        <taxon>Pteriomorphia</taxon>
        <taxon>Ostreida</taxon>
        <taxon>Ostreoidea</taxon>
        <taxon>Ostreidae</taxon>
        <taxon>Magallana</taxon>
    </lineage>
</organism>
<sequence>MEKKECRMFRSDTAYLLYLRQQKSLPSKEEIKRQTEKKKEILLYKGACQKCGISCVSRFKHQIGSTDIDLSNSCLNKLELLAILYTIKTGHTIRDLNLSGTNMDILSSRYLSNFLKHNKTLNNLNISKCLVHGEIMKTIVAALLTSQVRTLDVGKNNIQDRDNKMVALLINHKTLKELYLSHNKLETRNTRPIEFSFASSSLEILDLSWNCIRFTGAVDISRGLMRNKSLLRLNLSWNGFGFEGCVALAEMLKSNNILTELDLTNNRIHPPALIALIRGLAQNKTLKLLNLSLNPIPASYSCILFGNILQNTSLNHLILMKMVVNEEFVELLRNVQQTRDVQVEFEKSLPVPSLDHQTMTNQVRAPWLFNLDPLALLFMLKEKNRAQDFFNKINRDGDNVLSYDEFKELFKRAGVPVSQLVLDKIIEFLDKNKDGSIDLSEFLDGDKRMKKITRGHAKENLRRESYTKYSRSFRKAKIDAKTFRLDIESNQ</sequence>
<dbReference type="SUPFAM" id="SSF52047">
    <property type="entry name" value="RNI-like"/>
    <property type="match status" value="1"/>
</dbReference>
<dbReference type="Gene3D" id="1.10.238.10">
    <property type="entry name" value="EF-hand"/>
    <property type="match status" value="1"/>
</dbReference>
<dbReference type="InterPro" id="IPR018247">
    <property type="entry name" value="EF_Hand_1_Ca_BS"/>
</dbReference>
<name>A0A8W8I3N3_MAGGI</name>